<dbReference type="RefSeq" id="WP_343165530.1">
    <property type="nucleotide sequence ID" value="NZ_JBHRSV010000006.1"/>
</dbReference>
<evidence type="ECO:0000256" key="5">
    <source>
        <dbReference type="ARBA" id="ARBA00023136"/>
    </source>
</evidence>
<name>A0ABV6ZW94_9PROT</name>
<evidence type="ECO:0000256" key="7">
    <source>
        <dbReference type="SAM" id="Phobius"/>
    </source>
</evidence>
<comment type="similarity">
    <text evidence="6">Belongs to the ABC-4 integral membrane protein family.</text>
</comment>
<feature type="transmembrane region" description="Helical" evidence="7">
    <location>
        <begin position="335"/>
        <end position="359"/>
    </location>
</feature>
<dbReference type="InterPro" id="IPR025857">
    <property type="entry name" value="MacB_PCD"/>
</dbReference>
<dbReference type="Pfam" id="PF12704">
    <property type="entry name" value="MacB_PCD"/>
    <property type="match status" value="1"/>
</dbReference>
<comment type="subcellular location">
    <subcellularLocation>
        <location evidence="1">Cell membrane</location>
        <topology evidence="1">Multi-pass membrane protein</topology>
    </subcellularLocation>
</comment>
<organism evidence="10 11">
    <name type="scientific">Hyphobacterium vulgare</name>
    <dbReference type="NCBI Taxonomy" id="1736751"/>
    <lineage>
        <taxon>Bacteria</taxon>
        <taxon>Pseudomonadati</taxon>
        <taxon>Pseudomonadota</taxon>
        <taxon>Alphaproteobacteria</taxon>
        <taxon>Maricaulales</taxon>
        <taxon>Maricaulaceae</taxon>
        <taxon>Hyphobacterium</taxon>
    </lineage>
</organism>
<evidence type="ECO:0000259" key="8">
    <source>
        <dbReference type="Pfam" id="PF02687"/>
    </source>
</evidence>
<evidence type="ECO:0000256" key="6">
    <source>
        <dbReference type="ARBA" id="ARBA00038076"/>
    </source>
</evidence>
<dbReference type="InterPro" id="IPR003838">
    <property type="entry name" value="ABC3_permease_C"/>
</dbReference>
<keyword evidence="2" id="KW-1003">Cell membrane</keyword>
<evidence type="ECO:0000256" key="3">
    <source>
        <dbReference type="ARBA" id="ARBA00022692"/>
    </source>
</evidence>
<reference evidence="11" key="1">
    <citation type="journal article" date="2019" name="Int. J. Syst. Evol. Microbiol.">
        <title>The Global Catalogue of Microorganisms (GCM) 10K type strain sequencing project: providing services to taxonomists for standard genome sequencing and annotation.</title>
        <authorList>
            <consortium name="The Broad Institute Genomics Platform"/>
            <consortium name="The Broad Institute Genome Sequencing Center for Infectious Disease"/>
            <person name="Wu L."/>
            <person name="Ma J."/>
        </authorList>
    </citation>
    <scope>NUCLEOTIDE SEQUENCE [LARGE SCALE GENOMIC DNA]</scope>
    <source>
        <strain evidence="11">KCTC 52487</strain>
    </source>
</reference>
<evidence type="ECO:0000256" key="2">
    <source>
        <dbReference type="ARBA" id="ARBA00022475"/>
    </source>
</evidence>
<keyword evidence="4 7" id="KW-1133">Transmembrane helix</keyword>
<keyword evidence="5 7" id="KW-0472">Membrane</keyword>
<feature type="domain" description="ABC3 transporter permease C-terminal" evidence="8">
    <location>
        <begin position="290"/>
        <end position="403"/>
    </location>
</feature>
<dbReference type="PANTHER" id="PTHR30572">
    <property type="entry name" value="MEMBRANE COMPONENT OF TRANSPORTER-RELATED"/>
    <property type="match status" value="1"/>
</dbReference>
<accession>A0ABV6ZW94</accession>
<keyword evidence="3 7" id="KW-0812">Transmembrane</keyword>
<evidence type="ECO:0000313" key="11">
    <source>
        <dbReference type="Proteomes" id="UP001595379"/>
    </source>
</evidence>
<gene>
    <name evidence="10" type="ORF">ACFOOR_06115</name>
</gene>
<evidence type="ECO:0000259" key="9">
    <source>
        <dbReference type="Pfam" id="PF12704"/>
    </source>
</evidence>
<feature type="transmembrane region" description="Helical" evidence="7">
    <location>
        <begin position="371"/>
        <end position="393"/>
    </location>
</feature>
<keyword evidence="11" id="KW-1185">Reference proteome</keyword>
<proteinExistence type="inferred from homology"/>
<feature type="transmembrane region" description="Helical" evidence="7">
    <location>
        <begin position="284"/>
        <end position="311"/>
    </location>
</feature>
<comment type="caution">
    <text evidence="10">The sequence shown here is derived from an EMBL/GenBank/DDBJ whole genome shotgun (WGS) entry which is preliminary data.</text>
</comment>
<dbReference type="EMBL" id="JBHRSV010000006">
    <property type="protein sequence ID" value="MFC2925674.1"/>
    <property type="molecule type" value="Genomic_DNA"/>
</dbReference>
<evidence type="ECO:0000313" key="10">
    <source>
        <dbReference type="EMBL" id="MFC2925674.1"/>
    </source>
</evidence>
<evidence type="ECO:0000256" key="4">
    <source>
        <dbReference type="ARBA" id="ARBA00022989"/>
    </source>
</evidence>
<dbReference type="PANTHER" id="PTHR30572:SF4">
    <property type="entry name" value="ABC TRANSPORTER PERMEASE YTRF"/>
    <property type="match status" value="1"/>
</dbReference>
<protein>
    <submittedName>
        <fullName evidence="10">ABC transporter permease</fullName>
    </submittedName>
</protein>
<sequence>MNFMSAVSVALLALRVNLLRSVLAMLGIIIGVSAVIAMVSVTEGAKRAMEERIASFGANLLVIRPGSSAFGGRRSGAGTATFLTDADVEAIRNEIPGIVAVAGEMSGSQPLVVAGENWTTNVQGVHADYFEARDWFVESGRAFTPAEVRSGARVIMIGRTVATELFGAADPLGQTVRVGTVQMEVIGIMAPKGQSSWGTDQDDTVFAPITTTRSRLLGYQLGVRDPVFTIYAEVAPGTNISHAVADLEELLRIRRNIQPGAEDDFSVNNLAEFIRARNETETQLGVLLAAAAVISLLVGGIGIMNIMLVSVTERTREIGLRLAVGARRADVRNQFLIESVVLCVTGGIAGMAIGVAGAYGIGNLGGFPVSIHPAIAGIAIGAAVFVGLFFGFYPAHRASRLDPIEALRFE</sequence>
<dbReference type="Proteomes" id="UP001595379">
    <property type="component" value="Unassembled WGS sequence"/>
</dbReference>
<feature type="transmembrane region" description="Helical" evidence="7">
    <location>
        <begin position="21"/>
        <end position="41"/>
    </location>
</feature>
<feature type="domain" description="MacB-like periplasmic core" evidence="9">
    <location>
        <begin position="21"/>
        <end position="249"/>
    </location>
</feature>
<dbReference type="Pfam" id="PF02687">
    <property type="entry name" value="FtsX"/>
    <property type="match status" value="1"/>
</dbReference>
<evidence type="ECO:0000256" key="1">
    <source>
        <dbReference type="ARBA" id="ARBA00004651"/>
    </source>
</evidence>
<dbReference type="InterPro" id="IPR050250">
    <property type="entry name" value="Macrolide_Exporter_MacB"/>
</dbReference>